<keyword evidence="4" id="KW-0433">Leucine-rich repeat</keyword>
<dbReference type="SMART" id="SM00369">
    <property type="entry name" value="LRR_TYP"/>
    <property type="match status" value="4"/>
</dbReference>
<dbReference type="Gramene" id="AUR62021098-RA">
    <property type="protein sequence ID" value="AUR62021098-RA:cds"/>
    <property type="gene ID" value="AUR62021098"/>
</dbReference>
<dbReference type="PRINTS" id="PR00019">
    <property type="entry name" value="LEURICHRPT"/>
</dbReference>
<keyword evidence="6" id="KW-0732">Signal</keyword>
<dbReference type="GO" id="GO:0005886">
    <property type="term" value="C:plasma membrane"/>
    <property type="evidence" value="ECO:0007669"/>
    <property type="project" value="UniProtKB-SubCell"/>
</dbReference>
<accession>A0A803M047</accession>
<comment type="similarity">
    <text evidence="2">Belongs to the RLP family.</text>
</comment>
<dbReference type="Proteomes" id="UP000596660">
    <property type="component" value="Unplaced"/>
</dbReference>
<dbReference type="EnsemblPlants" id="AUR62021098-RA">
    <property type="protein sequence ID" value="AUR62021098-RA:cds"/>
    <property type="gene ID" value="AUR62021098"/>
</dbReference>
<dbReference type="OMA" id="SSILCHE"/>
<keyword evidence="8 11" id="KW-1133">Transmembrane helix</keyword>
<evidence type="ECO:0000256" key="5">
    <source>
        <dbReference type="ARBA" id="ARBA00022692"/>
    </source>
</evidence>
<keyword evidence="7" id="KW-0677">Repeat</keyword>
<dbReference type="InterPro" id="IPR032675">
    <property type="entry name" value="LRR_dom_sf"/>
</dbReference>
<keyword evidence="10" id="KW-0325">Glycoprotein</keyword>
<protein>
    <submittedName>
        <fullName evidence="12">Uncharacterized protein</fullName>
    </submittedName>
</protein>
<proteinExistence type="inferred from homology"/>
<evidence type="ECO:0000313" key="12">
    <source>
        <dbReference type="EnsemblPlants" id="AUR62021098-RA:cds"/>
    </source>
</evidence>
<keyword evidence="5 11" id="KW-0812">Transmembrane</keyword>
<dbReference type="Pfam" id="PF13855">
    <property type="entry name" value="LRR_8"/>
    <property type="match status" value="1"/>
</dbReference>
<evidence type="ECO:0000313" key="13">
    <source>
        <dbReference type="Proteomes" id="UP000596660"/>
    </source>
</evidence>
<evidence type="ECO:0000256" key="6">
    <source>
        <dbReference type="ARBA" id="ARBA00022729"/>
    </source>
</evidence>
<dbReference type="Pfam" id="PF00560">
    <property type="entry name" value="LRR_1"/>
    <property type="match status" value="5"/>
</dbReference>
<keyword evidence="3" id="KW-1003">Cell membrane</keyword>
<dbReference type="AlphaFoldDB" id="A0A803M047"/>
<dbReference type="InterPro" id="IPR001611">
    <property type="entry name" value="Leu-rich_rpt"/>
</dbReference>
<organism evidence="12 13">
    <name type="scientific">Chenopodium quinoa</name>
    <name type="common">Quinoa</name>
    <dbReference type="NCBI Taxonomy" id="63459"/>
    <lineage>
        <taxon>Eukaryota</taxon>
        <taxon>Viridiplantae</taxon>
        <taxon>Streptophyta</taxon>
        <taxon>Embryophyta</taxon>
        <taxon>Tracheophyta</taxon>
        <taxon>Spermatophyta</taxon>
        <taxon>Magnoliopsida</taxon>
        <taxon>eudicotyledons</taxon>
        <taxon>Gunneridae</taxon>
        <taxon>Pentapetalae</taxon>
        <taxon>Caryophyllales</taxon>
        <taxon>Chenopodiaceae</taxon>
        <taxon>Chenopodioideae</taxon>
        <taxon>Atripliceae</taxon>
        <taxon>Chenopodium</taxon>
    </lineage>
</organism>
<evidence type="ECO:0000256" key="4">
    <source>
        <dbReference type="ARBA" id="ARBA00022614"/>
    </source>
</evidence>
<feature type="transmembrane region" description="Helical" evidence="11">
    <location>
        <begin position="404"/>
        <end position="429"/>
    </location>
</feature>
<dbReference type="PANTHER" id="PTHR48063">
    <property type="entry name" value="LRR RECEPTOR-LIKE KINASE"/>
    <property type="match status" value="1"/>
</dbReference>
<keyword evidence="9 11" id="KW-0472">Membrane</keyword>
<dbReference type="Gene3D" id="3.80.10.10">
    <property type="entry name" value="Ribonuclease Inhibitor"/>
    <property type="match status" value="3"/>
</dbReference>
<evidence type="ECO:0000256" key="3">
    <source>
        <dbReference type="ARBA" id="ARBA00022475"/>
    </source>
</evidence>
<evidence type="ECO:0000256" key="7">
    <source>
        <dbReference type="ARBA" id="ARBA00022737"/>
    </source>
</evidence>
<reference evidence="12" key="2">
    <citation type="submission" date="2021-03" db="UniProtKB">
        <authorList>
            <consortium name="EnsemblPlants"/>
        </authorList>
    </citation>
    <scope>IDENTIFICATION</scope>
</reference>
<dbReference type="FunFam" id="3.80.10.10:FF:000111">
    <property type="entry name" value="LRR receptor-like serine/threonine-protein kinase ERECTA"/>
    <property type="match status" value="1"/>
</dbReference>
<evidence type="ECO:0000256" key="1">
    <source>
        <dbReference type="ARBA" id="ARBA00004251"/>
    </source>
</evidence>
<comment type="subcellular location">
    <subcellularLocation>
        <location evidence="1">Cell membrane</location>
        <topology evidence="1">Single-pass type I membrane protein</topology>
    </subcellularLocation>
</comment>
<sequence>MLNLPAYANGYMSYLEGKLDPSLFELTHLKYLDLSKNGFFQTIPSSIDSLTELEYLNLSSAGFFGEIPPQLGNLSKLASLDLRFYYDPLSFDGIAVNNLTAKSLRWMSGLTLLRELHLSEGSNLSEATDWVQTINNLPSLRKLYLDECQLPATFSSSSLSYINSSSSLRVVSLSFNDFNDSSIFKWLFNLSRNGDQLEYLDLSWNSLSGPIPNSFGKHYSKLLILLELGYIDVRVGEYDHAVELFKEAAIIEWKREAQRFGEKLLGLVNYIDMSNNELEGEIPDEISNLTNLLSLDLSRNKLTGRIPSNIGQLTSLELLDLSNNHLSGVIPASLADVSFLGTLNLSNNNLSGRIPLSTQLQGFDPSSYMGNPLLCGEPLQKCADDEPPAGGNIIHQEKHGHDNFYLGLCISVVLGFIVGFWGVCGSLVVKRSWRHAFFSFFGDIKDKIYVMMVVNVAKIWRKD</sequence>
<dbReference type="SUPFAM" id="SSF52058">
    <property type="entry name" value="L domain-like"/>
    <property type="match status" value="1"/>
</dbReference>
<evidence type="ECO:0000256" key="11">
    <source>
        <dbReference type="SAM" id="Phobius"/>
    </source>
</evidence>
<dbReference type="InterPro" id="IPR003591">
    <property type="entry name" value="Leu-rich_rpt_typical-subtyp"/>
</dbReference>
<name>A0A803M047_CHEQI</name>
<dbReference type="InterPro" id="IPR046956">
    <property type="entry name" value="RLP23-like"/>
</dbReference>
<evidence type="ECO:0000256" key="2">
    <source>
        <dbReference type="ARBA" id="ARBA00009592"/>
    </source>
</evidence>
<keyword evidence="13" id="KW-1185">Reference proteome</keyword>
<evidence type="ECO:0000256" key="10">
    <source>
        <dbReference type="ARBA" id="ARBA00023180"/>
    </source>
</evidence>
<dbReference type="PANTHER" id="PTHR48063:SF101">
    <property type="entry name" value="LRR RECEPTOR-LIKE SERINE_THREONINE-PROTEIN KINASE FLS2"/>
    <property type="match status" value="1"/>
</dbReference>
<evidence type="ECO:0000256" key="9">
    <source>
        <dbReference type="ARBA" id="ARBA00023136"/>
    </source>
</evidence>
<evidence type="ECO:0000256" key="8">
    <source>
        <dbReference type="ARBA" id="ARBA00022989"/>
    </source>
</evidence>
<reference evidence="12" key="1">
    <citation type="journal article" date="2017" name="Nature">
        <title>The genome of Chenopodium quinoa.</title>
        <authorList>
            <person name="Jarvis D.E."/>
            <person name="Ho Y.S."/>
            <person name="Lightfoot D.J."/>
            <person name="Schmoeckel S.M."/>
            <person name="Li B."/>
            <person name="Borm T.J.A."/>
            <person name="Ohyanagi H."/>
            <person name="Mineta K."/>
            <person name="Michell C.T."/>
            <person name="Saber N."/>
            <person name="Kharbatia N.M."/>
            <person name="Rupper R.R."/>
            <person name="Sharp A.R."/>
            <person name="Dally N."/>
            <person name="Boughton B.A."/>
            <person name="Woo Y.H."/>
            <person name="Gao G."/>
            <person name="Schijlen E.G.W.M."/>
            <person name="Guo X."/>
            <person name="Momin A.A."/>
            <person name="Negrao S."/>
            <person name="Al-Babili S."/>
            <person name="Gehring C."/>
            <person name="Roessner U."/>
            <person name="Jung C."/>
            <person name="Murphy K."/>
            <person name="Arold S.T."/>
            <person name="Gojobori T."/>
            <person name="van der Linden C.G."/>
            <person name="van Loo E.N."/>
            <person name="Jellen E.N."/>
            <person name="Maughan P.J."/>
            <person name="Tester M."/>
        </authorList>
    </citation>
    <scope>NUCLEOTIDE SEQUENCE [LARGE SCALE GENOMIC DNA]</scope>
    <source>
        <strain evidence="12">cv. PI 614886</strain>
    </source>
</reference>